<gene>
    <name evidence="1" type="ORF">GCM10009727_65550</name>
</gene>
<keyword evidence="2" id="KW-1185">Reference proteome</keyword>
<accession>A0ABP5M3R4</accession>
<dbReference type="Proteomes" id="UP001501020">
    <property type="component" value="Unassembled WGS sequence"/>
</dbReference>
<sequence>MGEKGALCVMTTLMMMPVSVTGSAVSAASTPTTGAASGAGTGGCSNCGSVRSVRVLPGGRRRCACGHRWTPPPLPPAVPVIGDTAGGWE</sequence>
<protein>
    <recommendedName>
        <fullName evidence="3">Secreted protein</fullName>
    </recommendedName>
</protein>
<evidence type="ECO:0000313" key="2">
    <source>
        <dbReference type="Proteomes" id="UP001501020"/>
    </source>
</evidence>
<evidence type="ECO:0008006" key="3">
    <source>
        <dbReference type="Google" id="ProtNLM"/>
    </source>
</evidence>
<comment type="caution">
    <text evidence="1">The sequence shown here is derived from an EMBL/GenBank/DDBJ whole genome shotgun (WGS) entry which is preliminary data.</text>
</comment>
<evidence type="ECO:0000313" key="1">
    <source>
        <dbReference type="EMBL" id="GAA2156626.1"/>
    </source>
</evidence>
<name>A0ABP5M3R4_9ACTN</name>
<organism evidence="1 2">
    <name type="scientific">Actinomadura napierensis</name>
    <dbReference type="NCBI Taxonomy" id="267854"/>
    <lineage>
        <taxon>Bacteria</taxon>
        <taxon>Bacillati</taxon>
        <taxon>Actinomycetota</taxon>
        <taxon>Actinomycetes</taxon>
        <taxon>Streptosporangiales</taxon>
        <taxon>Thermomonosporaceae</taxon>
        <taxon>Actinomadura</taxon>
    </lineage>
</organism>
<reference evidence="2" key="1">
    <citation type="journal article" date="2019" name="Int. J. Syst. Evol. Microbiol.">
        <title>The Global Catalogue of Microorganisms (GCM) 10K type strain sequencing project: providing services to taxonomists for standard genome sequencing and annotation.</title>
        <authorList>
            <consortium name="The Broad Institute Genomics Platform"/>
            <consortium name="The Broad Institute Genome Sequencing Center for Infectious Disease"/>
            <person name="Wu L."/>
            <person name="Ma J."/>
        </authorList>
    </citation>
    <scope>NUCLEOTIDE SEQUENCE [LARGE SCALE GENOMIC DNA]</scope>
    <source>
        <strain evidence="2">JCM 13850</strain>
    </source>
</reference>
<proteinExistence type="predicted"/>
<dbReference type="EMBL" id="BAAAMR010000073">
    <property type="protein sequence ID" value="GAA2156626.1"/>
    <property type="molecule type" value="Genomic_DNA"/>
</dbReference>